<reference evidence="5" key="1">
    <citation type="submission" date="2016-11" db="EMBL/GenBank/DDBJ databases">
        <authorList>
            <person name="Shukria A."/>
            <person name="Stevens D.C."/>
        </authorList>
    </citation>
    <scope>NUCLEOTIDE SEQUENCE [LARGE SCALE GENOMIC DNA]</scope>
    <source>
        <strain evidence="5">Cbfe23</strain>
    </source>
</reference>
<keyword evidence="3" id="KW-0812">Transmembrane</keyword>
<dbReference type="AlphaFoldDB" id="A0A1L9BK97"/>
<dbReference type="SUPFAM" id="SSF48695">
    <property type="entry name" value="Multiheme cytochromes"/>
    <property type="match status" value="1"/>
</dbReference>
<feature type="transmembrane region" description="Helical" evidence="3">
    <location>
        <begin position="6"/>
        <end position="26"/>
    </location>
</feature>
<sequence>MPSVSFKSVFIAVLLGTAIIVAALLVNSRRPSVETAQPSADLVRATGKCAECHARETSAVVHQFERSRHAERGVNCLDCHRPVEGQEPMEHRGFTLARSLTAKNCAQCHATEYEQFERSRHAGPSWAAVRGTQGFSPEQIELGERFHPGWIKRPAHPVGVLEGEAATVGGCDACHDIGKPNADGSFGTCTECHSRHSSSVALAREPRTCGQCHMGPDHSQIEIFEESKHGVIFTAQRERFNLNAHPKQLTTVDMPAPTCTTCHMSGLEGLKVTHNPSERLAWFLFAPVSTRRPEGNSGELQMKEVCLKCHAHTQVENFYGIAEKVLLSTNEKVKDAQAVVAALRKDGLLDDKPFNEPIEFVEFDLWHYFGRTAKHGAYMGGADFVQWHGNYELARLRNELDTMAEELRTKGGKGGSGPATPGDARP</sequence>
<dbReference type="RefSeq" id="WP_071896745.1">
    <property type="nucleotide sequence ID" value="NZ_MPIN01000001.1"/>
</dbReference>
<dbReference type="Pfam" id="PF13447">
    <property type="entry name" value="Multi-haem_cyto"/>
    <property type="match status" value="1"/>
</dbReference>
<gene>
    <name evidence="4" type="ORF">BON30_05560</name>
</gene>
<evidence type="ECO:0000256" key="3">
    <source>
        <dbReference type="SAM" id="Phobius"/>
    </source>
</evidence>
<evidence type="ECO:0000256" key="2">
    <source>
        <dbReference type="SAM" id="MobiDB-lite"/>
    </source>
</evidence>
<protein>
    <submittedName>
        <fullName evidence="4">Uncharacterized protein</fullName>
    </submittedName>
</protein>
<dbReference type="EMBL" id="MPIN01000001">
    <property type="protein sequence ID" value="OJH42649.1"/>
    <property type="molecule type" value="Genomic_DNA"/>
</dbReference>
<dbReference type="InterPro" id="IPR051829">
    <property type="entry name" value="Multiheme_Cytochr_ET"/>
</dbReference>
<dbReference type="PANTHER" id="PTHR35038:SF8">
    <property type="entry name" value="C-TYPE POLYHEME CYTOCHROME OMCC"/>
    <property type="match status" value="1"/>
</dbReference>
<evidence type="ECO:0000313" key="4">
    <source>
        <dbReference type="EMBL" id="OJH42649.1"/>
    </source>
</evidence>
<comment type="caution">
    <text evidence="4">The sequence shown here is derived from an EMBL/GenBank/DDBJ whole genome shotgun (WGS) entry which is preliminary data.</text>
</comment>
<proteinExistence type="predicted"/>
<keyword evidence="1" id="KW-0732">Signal</keyword>
<evidence type="ECO:0000256" key="1">
    <source>
        <dbReference type="ARBA" id="ARBA00022729"/>
    </source>
</evidence>
<dbReference type="GO" id="GO:0016491">
    <property type="term" value="F:oxidoreductase activity"/>
    <property type="evidence" value="ECO:0007669"/>
    <property type="project" value="TreeGrafter"/>
</dbReference>
<feature type="region of interest" description="Disordered" evidence="2">
    <location>
        <begin position="407"/>
        <end position="426"/>
    </location>
</feature>
<name>A0A1L9BK97_9BACT</name>
<dbReference type="OrthoDB" id="9814800at2"/>
<dbReference type="Gene3D" id="1.20.850.10">
    <property type="entry name" value="Hydroxylamine Oxidoreductase, Chain A, domain 2"/>
    <property type="match status" value="1"/>
</dbReference>
<evidence type="ECO:0000313" key="5">
    <source>
        <dbReference type="Proteomes" id="UP000182229"/>
    </source>
</evidence>
<accession>A0A1L9BK97</accession>
<dbReference type="Gene3D" id="1.10.780.10">
    <property type="entry name" value="Hydroxylamine Oxidoreductase, Chain A, domain 1"/>
    <property type="match status" value="1"/>
</dbReference>
<organism evidence="4 5">
    <name type="scientific">Cystobacter ferrugineus</name>
    <dbReference type="NCBI Taxonomy" id="83449"/>
    <lineage>
        <taxon>Bacteria</taxon>
        <taxon>Pseudomonadati</taxon>
        <taxon>Myxococcota</taxon>
        <taxon>Myxococcia</taxon>
        <taxon>Myxococcales</taxon>
        <taxon>Cystobacterineae</taxon>
        <taxon>Archangiaceae</taxon>
        <taxon>Cystobacter</taxon>
    </lineage>
</organism>
<keyword evidence="3" id="KW-1133">Transmembrane helix</keyword>
<dbReference type="InterPro" id="IPR036280">
    <property type="entry name" value="Multihaem_cyt_sf"/>
</dbReference>
<dbReference type="PANTHER" id="PTHR35038">
    <property type="entry name" value="DISSIMILATORY SULFITE REDUCTASE SIRA"/>
    <property type="match status" value="1"/>
</dbReference>
<reference evidence="4 5" key="2">
    <citation type="submission" date="2016-12" db="EMBL/GenBank/DDBJ databases">
        <title>Draft Genome Sequence of Cystobacter ferrugineus Strain Cbfe23.</title>
        <authorList>
            <person name="Akbar S."/>
            <person name="Dowd S.E."/>
            <person name="Stevens D.C."/>
        </authorList>
    </citation>
    <scope>NUCLEOTIDE SEQUENCE [LARGE SCALE GENOMIC DNA]</scope>
    <source>
        <strain evidence="4 5">Cbfe23</strain>
    </source>
</reference>
<keyword evidence="5" id="KW-1185">Reference proteome</keyword>
<dbReference type="Proteomes" id="UP000182229">
    <property type="component" value="Unassembled WGS sequence"/>
</dbReference>
<keyword evidence="3" id="KW-0472">Membrane</keyword>
<dbReference type="STRING" id="83449.BON30_05560"/>